<name>A0A5B8RHK0_9ZZZZ</name>
<dbReference type="PRINTS" id="PR00662">
    <property type="entry name" value="G6PISOMERASE"/>
</dbReference>
<proteinExistence type="inferred from homology"/>
<evidence type="ECO:0000256" key="5">
    <source>
        <dbReference type="ARBA" id="ARBA00023152"/>
    </source>
</evidence>
<organism evidence="8">
    <name type="scientific">uncultured organism</name>
    <dbReference type="NCBI Taxonomy" id="155900"/>
    <lineage>
        <taxon>unclassified sequences</taxon>
        <taxon>environmental samples</taxon>
    </lineage>
</organism>
<dbReference type="PANTHER" id="PTHR11469">
    <property type="entry name" value="GLUCOSE-6-PHOSPHATE ISOMERASE"/>
    <property type="match status" value="1"/>
</dbReference>
<comment type="pathway">
    <text evidence="1">Carbohydrate degradation; glycolysis; D-glyceraldehyde 3-phosphate and glycerone phosphate from D-glucose: step 2/4.</text>
</comment>
<evidence type="ECO:0000313" key="8">
    <source>
        <dbReference type="EMBL" id="QEA07388.1"/>
    </source>
</evidence>
<dbReference type="PROSITE" id="PS00765">
    <property type="entry name" value="P_GLUCOSE_ISOMERASE_1"/>
    <property type="match status" value="1"/>
</dbReference>
<dbReference type="EC" id="5.3.1.9" evidence="3"/>
<dbReference type="GO" id="GO:0006094">
    <property type="term" value="P:gluconeogenesis"/>
    <property type="evidence" value="ECO:0007669"/>
    <property type="project" value="UniProtKB-KW"/>
</dbReference>
<dbReference type="CDD" id="cd05016">
    <property type="entry name" value="SIS_PGI_2"/>
    <property type="match status" value="1"/>
</dbReference>
<comment type="similarity">
    <text evidence="2">Belongs to the GPI family.</text>
</comment>
<dbReference type="EMBL" id="MN079240">
    <property type="protein sequence ID" value="QEA07388.1"/>
    <property type="molecule type" value="Genomic_DNA"/>
</dbReference>
<dbReference type="InterPro" id="IPR035482">
    <property type="entry name" value="SIS_PGI_2"/>
</dbReference>
<comment type="catalytic activity">
    <reaction evidence="7">
        <text>alpha-D-glucose 6-phosphate = beta-D-fructose 6-phosphate</text>
        <dbReference type="Rhea" id="RHEA:11816"/>
        <dbReference type="ChEBI" id="CHEBI:57634"/>
        <dbReference type="ChEBI" id="CHEBI:58225"/>
        <dbReference type="EC" id="5.3.1.9"/>
    </reaction>
</comment>
<gene>
    <name evidence="8" type="primary">pgi_2</name>
    <name evidence="8" type="ORF">KBTEX_03738</name>
</gene>
<keyword evidence="5" id="KW-0324">Glycolysis</keyword>
<evidence type="ECO:0000256" key="6">
    <source>
        <dbReference type="ARBA" id="ARBA00023235"/>
    </source>
</evidence>
<dbReference type="GO" id="GO:0051156">
    <property type="term" value="P:glucose 6-phosphate metabolic process"/>
    <property type="evidence" value="ECO:0007669"/>
    <property type="project" value="TreeGrafter"/>
</dbReference>
<protein>
    <recommendedName>
        <fullName evidence="3">glucose-6-phosphate isomerase</fullName>
        <ecNumber evidence="3">5.3.1.9</ecNumber>
    </recommendedName>
</protein>
<dbReference type="InterPro" id="IPR001672">
    <property type="entry name" value="G6P_Isomerase"/>
</dbReference>
<dbReference type="InterPro" id="IPR023096">
    <property type="entry name" value="G6P_Isomerase_C"/>
</dbReference>
<dbReference type="PANTHER" id="PTHR11469:SF1">
    <property type="entry name" value="GLUCOSE-6-PHOSPHATE ISOMERASE"/>
    <property type="match status" value="1"/>
</dbReference>
<dbReference type="GO" id="GO:0048029">
    <property type="term" value="F:monosaccharide binding"/>
    <property type="evidence" value="ECO:0007669"/>
    <property type="project" value="TreeGrafter"/>
</dbReference>
<dbReference type="InterPro" id="IPR018189">
    <property type="entry name" value="Phosphoglucose_isomerase_CS"/>
</dbReference>
<dbReference type="GO" id="GO:0097367">
    <property type="term" value="F:carbohydrate derivative binding"/>
    <property type="evidence" value="ECO:0007669"/>
    <property type="project" value="InterPro"/>
</dbReference>
<evidence type="ECO:0000256" key="4">
    <source>
        <dbReference type="ARBA" id="ARBA00022432"/>
    </source>
</evidence>
<evidence type="ECO:0000256" key="1">
    <source>
        <dbReference type="ARBA" id="ARBA00004926"/>
    </source>
</evidence>
<accession>A0A5B8RHK0</accession>
<dbReference type="PROSITE" id="PS00174">
    <property type="entry name" value="P_GLUCOSE_ISOMERASE_2"/>
    <property type="match status" value="1"/>
</dbReference>
<dbReference type="CDD" id="cd05015">
    <property type="entry name" value="SIS_PGI_1"/>
    <property type="match status" value="1"/>
</dbReference>
<dbReference type="Gene3D" id="1.10.1390.10">
    <property type="match status" value="1"/>
</dbReference>
<dbReference type="HAMAP" id="MF_00473">
    <property type="entry name" value="G6P_isomerase"/>
    <property type="match status" value="1"/>
</dbReference>
<dbReference type="GO" id="GO:0004347">
    <property type="term" value="F:glucose-6-phosphate isomerase activity"/>
    <property type="evidence" value="ECO:0007669"/>
    <property type="project" value="UniProtKB-EC"/>
</dbReference>
<dbReference type="Gene3D" id="3.40.50.10490">
    <property type="entry name" value="Glucose-6-phosphate isomerase like protein, domain 1"/>
    <property type="match status" value="2"/>
</dbReference>
<dbReference type="GO" id="GO:0006096">
    <property type="term" value="P:glycolytic process"/>
    <property type="evidence" value="ECO:0007669"/>
    <property type="project" value="UniProtKB-UniPathway"/>
</dbReference>
<dbReference type="Pfam" id="PF00342">
    <property type="entry name" value="PGI"/>
    <property type="match status" value="1"/>
</dbReference>
<dbReference type="InterPro" id="IPR046348">
    <property type="entry name" value="SIS_dom_sf"/>
</dbReference>
<reference evidence="8" key="1">
    <citation type="submission" date="2019-06" db="EMBL/GenBank/DDBJ databases">
        <authorList>
            <person name="Murdoch R.W."/>
            <person name="Fathepure B."/>
        </authorList>
    </citation>
    <scope>NUCLEOTIDE SEQUENCE</scope>
</reference>
<dbReference type="SUPFAM" id="SSF53697">
    <property type="entry name" value="SIS domain"/>
    <property type="match status" value="1"/>
</dbReference>
<evidence type="ECO:0000256" key="7">
    <source>
        <dbReference type="ARBA" id="ARBA00029321"/>
    </source>
</evidence>
<evidence type="ECO:0000256" key="3">
    <source>
        <dbReference type="ARBA" id="ARBA00011952"/>
    </source>
</evidence>
<dbReference type="PROSITE" id="PS51463">
    <property type="entry name" value="P_GLUCOSE_ISOMERASE_3"/>
    <property type="match status" value="1"/>
</dbReference>
<keyword evidence="4" id="KW-0312">Gluconeogenesis</keyword>
<dbReference type="InterPro" id="IPR035476">
    <property type="entry name" value="SIS_PGI_1"/>
</dbReference>
<keyword evidence="6 8" id="KW-0413">Isomerase</keyword>
<dbReference type="AlphaFoldDB" id="A0A5B8RHK0"/>
<sequence>MRPLEQDPAWQQLASHHRRLAECRIDALFEADPERFERFSRRENGLLVDFSKNRLDVAALEALLALARARDVPARRDAMFAGDVVNPTEERAALHAALRTPEIADHAGVSRPVSDCLGQMEAFAAGVRDGTVTGADGRAFTDVIHIGIGGSDLGPRLLADVVLSPENDGPRLHFVSSADAQALRTVLAGLDPATTLVVVATKSGGTRETLLNAGTALSWFAARLGRDPALTHHFVGVTGKPERLADAGLEVGRTFPLWDWVGGRYSVWSAVSVSVMIAAGTAVFREFLAGGAAMDRHFRDMPLADNLPVLLALVNVWNTTVLGAASQVVLPYDWRLRRLPAYLQQAVMESNGKSVTVDGTPAGTGTAAVLWGRSAIDGQHAFYQFLHQGTQVVPAEFICAMEDGRDAPAHRRELLANCLAQSRALMCGVAPESLVAEEGMAELEPERRRLLLAHRTHVGDRPSNTLLMRRADAGHLGRLVALYEHRIFVEATIWGINPFDQWGVELGKRLAGDLRACLGSDTVRQDLDGSTAGLVAWLRGGDG</sequence>
<evidence type="ECO:0000256" key="2">
    <source>
        <dbReference type="ARBA" id="ARBA00006604"/>
    </source>
</evidence>
<dbReference type="UniPathway" id="UPA00109">
    <property type="reaction ID" value="UER00181"/>
</dbReference>
<dbReference type="NCBIfam" id="NF001211">
    <property type="entry name" value="PRK00179.1"/>
    <property type="match status" value="1"/>
</dbReference>